<dbReference type="InterPro" id="IPR011051">
    <property type="entry name" value="RmlC_Cupin_sf"/>
</dbReference>
<gene>
    <name evidence="9" type="ORF">TI39_contig338g00021</name>
</gene>
<name>A0A0F4GVJ6_9PEZI</name>
<keyword evidence="5" id="KW-0464">Manganese</keyword>
<evidence type="ECO:0000256" key="2">
    <source>
        <dbReference type="ARBA" id="ARBA00007456"/>
    </source>
</evidence>
<comment type="subcellular location">
    <subcellularLocation>
        <location evidence="1">Secreted</location>
    </subcellularLocation>
</comment>
<evidence type="ECO:0000256" key="1">
    <source>
        <dbReference type="ARBA" id="ARBA00004613"/>
    </source>
</evidence>
<proteinExistence type="inferred from homology"/>
<dbReference type="InterPro" id="IPR006045">
    <property type="entry name" value="Cupin_1"/>
</dbReference>
<sequence>MFRQLSLTTALLSATLWQRAVAVDETRQPEKIAQLDTAATQLDRLKILPNNEDWVFDFTAQQPWYNWSPGGVTNMNAATFPAARGNGLTLAMLNLGGCSILPAHFHPRASNYVVSIEGNTTTYMYEENGAHTITAVLTKGKATIFPAGSMHTMVNTGCENAQLVSALSSEDAGTLNIGAVFTNGFPPELVNAALGGAYASAEFAAKVPPVGTGANYGTEECRQRCGIKTDGSYQGGPPQSANEKSGNRR</sequence>
<evidence type="ECO:0000256" key="4">
    <source>
        <dbReference type="ARBA" id="ARBA00022723"/>
    </source>
</evidence>
<feature type="domain" description="Cupin type-1" evidence="8">
    <location>
        <begin position="56"/>
        <end position="202"/>
    </location>
</feature>
<evidence type="ECO:0000256" key="6">
    <source>
        <dbReference type="SAM" id="MobiDB-lite"/>
    </source>
</evidence>
<evidence type="ECO:0000313" key="10">
    <source>
        <dbReference type="Proteomes" id="UP000033647"/>
    </source>
</evidence>
<feature type="compositionally biased region" description="Polar residues" evidence="6">
    <location>
        <begin position="237"/>
        <end position="249"/>
    </location>
</feature>
<evidence type="ECO:0000256" key="7">
    <source>
        <dbReference type="SAM" id="SignalP"/>
    </source>
</evidence>
<comment type="similarity">
    <text evidence="2">Belongs to the germin family.</text>
</comment>
<dbReference type="PRINTS" id="PR00325">
    <property type="entry name" value="GERMIN"/>
</dbReference>
<keyword evidence="7" id="KW-0732">Signal</keyword>
<dbReference type="STRING" id="1047168.A0A0F4GVJ6"/>
<comment type="caution">
    <text evidence="9">The sequence shown here is derived from an EMBL/GenBank/DDBJ whole genome shotgun (WGS) entry which is preliminary data.</text>
</comment>
<evidence type="ECO:0000313" key="9">
    <source>
        <dbReference type="EMBL" id="KJY00246.1"/>
    </source>
</evidence>
<evidence type="ECO:0000259" key="8">
    <source>
        <dbReference type="SMART" id="SM00835"/>
    </source>
</evidence>
<dbReference type="CDD" id="cd02241">
    <property type="entry name" value="cupin_OxOx"/>
    <property type="match status" value="1"/>
</dbReference>
<dbReference type="OrthoDB" id="1921208at2759"/>
<protein>
    <submittedName>
        <fullName evidence="9">Spherulin-1A like protein</fullName>
    </submittedName>
</protein>
<evidence type="ECO:0000256" key="3">
    <source>
        <dbReference type="ARBA" id="ARBA00022525"/>
    </source>
</evidence>
<dbReference type="SUPFAM" id="SSF51182">
    <property type="entry name" value="RmlC-like cupins"/>
    <property type="match status" value="1"/>
</dbReference>
<organism evidence="9 10">
    <name type="scientific">Zymoseptoria brevis</name>
    <dbReference type="NCBI Taxonomy" id="1047168"/>
    <lineage>
        <taxon>Eukaryota</taxon>
        <taxon>Fungi</taxon>
        <taxon>Dikarya</taxon>
        <taxon>Ascomycota</taxon>
        <taxon>Pezizomycotina</taxon>
        <taxon>Dothideomycetes</taxon>
        <taxon>Dothideomycetidae</taxon>
        <taxon>Mycosphaerellales</taxon>
        <taxon>Mycosphaerellaceae</taxon>
        <taxon>Zymoseptoria</taxon>
    </lineage>
</organism>
<dbReference type="InterPro" id="IPR014710">
    <property type="entry name" value="RmlC-like_jellyroll"/>
</dbReference>
<dbReference type="Proteomes" id="UP000033647">
    <property type="component" value="Unassembled WGS sequence"/>
</dbReference>
<keyword evidence="4" id="KW-0479">Metal-binding</keyword>
<keyword evidence="3" id="KW-0964">Secreted</keyword>
<feature type="chain" id="PRO_5002469250" evidence="7">
    <location>
        <begin position="23"/>
        <end position="249"/>
    </location>
</feature>
<feature type="region of interest" description="Disordered" evidence="6">
    <location>
        <begin position="227"/>
        <end position="249"/>
    </location>
</feature>
<reference evidence="9 10" key="1">
    <citation type="submission" date="2015-03" db="EMBL/GenBank/DDBJ databases">
        <title>RNA-seq based gene annotation and comparative genomics of four Zymoseptoria species reveal species-specific pathogenicity related genes and transposable element activity.</title>
        <authorList>
            <person name="Grandaubert J."/>
            <person name="Bhattacharyya A."/>
            <person name="Stukenbrock E.H."/>
        </authorList>
    </citation>
    <scope>NUCLEOTIDE SEQUENCE [LARGE SCALE GENOMIC DNA]</scope>
    <source>
        <strain evidence="9 10">Zb18110</strain>
    </source>
</reference>
<dbReference type="GO" id="GO:0005576">
    <property type="term" value="C:extracellular region"/>
    <property type="evidence" value="ECO:0007669"/>
    <property type="project" value="UniProtKB-SubCell"/>
</dbReference>
<dbReference type="Pfam" id="PF00190">
    <property type="entry name" value="Cupin_1"/>
    <property type="match status" value="1"/>
</dbReference>
<dbReference type="GO" id="GO:0030145">
    <property type="term" value="F:manganese ion binding"/>
    <property type="evidence" value="ECO:0007669"/>
    <property type="project" value="InterPro"/>
</dbReference>
<keyword evidence="10" id="KW-1185">Reference proteome</keyword>
<dbReference type="InterPro" id="IPR001929">
    <property type="entry name" value="Germin"/>
</dbReference>
<dbReference type="AlphaFoldDB" id="A0A0F4GVJ6"/>
<dbReference type="Gene3D" id="2.60.120.10">
    <property type="entry name" value="Jelly Rolls"/>
    <property type="match status" value="1"/>
</dbReference>
<dbReference type="EMBL" id="LAFY01000330">
    <property type="protein sequence ID" value="KJY00246.1"/>
    <property type="molecule type" value="Genomic_DNA"/>
</dbReference>
<feature type="signal peptide" evidence="7">
    <location>
        <begin position="1"/>
        <end position="22"/>
    </location>
</feature>
<accession>A0A0F4GVJ6</accession>
<dbReference type="PANTHER" id="PTHR31238">
    <property type="entry name" value="GERMIN-LIKE PROTEIN SUBFAMILY 3 MEMBER 3"/>
    <property type="match status" value="1"/>
</dbReference>
<evidence type="ECO:0000256" key="5">
    <source>
        <dbReference type="ARBA" id="ARBA00023211"/>
    </source>
</evidence>
<dbReference type="SMART" id="SM00835">
    <property type="entry name" value="Cupin_1"/>
    <property type="match status" value="1"/>
</dbReference>